<protein>
    <submittedName>
        <fullName evidence="1">Uncharacterized protein</fullName>
    </submittedName>
</protein>
<reference evidence="1" key="1">
    <citation type="submission" date="2020-07" db="EMBL/GenBank/DDBJ databases">
        <authorList>
            <person name="Lin J."/>
        </authorList>
    </citation>
    <scope>NUCLEOTIDE SEQUENCE</scope>
</reference>
<organism evidence="1">
    <name type="scientific">Ananas comosus var. bracteatus</name>
    <name type="common">red pineapple</name>
    <dbReference type="NCBI Taxonomy" id="296719"/>
    <lineage>
        <taxon>Eukaryota</taxon>
        <taxon>Viridiplantae</taxon>
        <taxon>Streptophyta</taxon>
        <taxon>Embryophyta</taxon>
        <taxon>Tracheophyta</taxon>
        <taxon>Spermatophyta</taxon>
        <taxon>Magnoliopsida</taxon>
        <taxon>Liliopsida</taxon>
        <taxon>Poales</taxon>
        <taxon>Bromeliaceae</taxon>
        <taxon>Bromelioideae</taxon>
        <taxon>Ananas</taxon>
    </lineage>
</organism>
<evidence type="ECO:0000313" key="1">
    <source>
        <dbReference type="EMBL" id="CAD1833016.1"/>
    </source>
</evidence>
<gene>
    <name evidence="1" type="ORF">CB5_LOCUS16227</name>
</gene>
<name>A0A6V7PR74_ANACO</name>
<proteinExistence type="predicted"/>
<dbReference type="EMBL" id="LR862150">
    <property type="protein sequence ID" value="CAD1833016.1"/>
    <property type="molecule type" value="Genomic_DNA"/>
</dbReference>
<sequence>MAGLDTHRAGLRRDSGRDRLICWSGQCGKLGGGGDLRYLRIRRGPRVEELARGPHRFSCTADGGGSAAGDAAHHQEARMKRLEDLLLQQVAARDAQVPTPPAPVEVVVPRVSSCPVRHTSPALDTSRTAPVVAPREEVDAAPPAQVPLAGAVFPVRVEGAERDRLMDRLNEFRRCNPEFLMERRSTIRL</sequence>
<dbReference type="AlphaFoldDB" id="A0A6V7PR74"/>
<accession>A0A6V7PR74</accession>